<dbReference type="AlphaFoldDB" id="A0A290ZBL9"/>
<dbReference type="Proteomes" id="UP000218505">
    <property type="component" value="Chromosome"/>
</dbReference>
<dbReference type="InterPro" id="IPR037026">
    <property type="entry name" value="Vgr_OB-fold_dom_sf"/>
</dbReference>
<organism evidence="2 3">
    <name type="scientific">Actinosynnema pretiosum</name>
    <dbReference type="NCBI Taxonomy" id="42197"/>
    <lineage>
        <taxon>Bacteria</taxon>
        <taxon>Bacillati</taxon>
        <taxon>Actinomycetota</taxon>
        <taxon>Actinomycetes</taxon>
        <taxon>Pseudonocardiales</taxon>
        <taxon>Pseudonocardiaceae</taxon>
        <taxon>Actinosynnema</taxon>
    </lineage>
</organism>
<protein>
    <submittedName>
        <fullName evidence="2">Type IV secretion protein Rhs</fullName>
    </submittedName>
</protein>
<name>A0A290ZBL9_9PSEU</name>
<proteinExistence type="predicted"/>
<gene>
    <name evidence="2" type="ORF">CNX65_26815</name>
</gene>
<dbReference type="RefSeq" id="WP_096496235.1">
    <property type="nucleotide sequence ID" value="NZ_CP023445.1"/>
</dbReference>
<accession>A0A290ZBL9</accession>
<dbReference type="NCBIfam" id="NF033848">
    <property type="entry name" value="VgrG_rel"/>
    <property type="match status" value="1"/>
</dbReference>
<dbReference type="Pfam" id="PF04717">
    <property type="entry name" value="Phage_base_V"/>
    <property type="match status" value="1"/>
</dbReference>
<evidence type="ECO:0000313" key="2">
    <source>
        <dbReference type="EMBL" id="ATE56441.1"/>
    </source>
</evidence>
<dbReference type="InterPro" id="IPR047702">
    <property type="entry name" value="VgrG-rel"/>
</dbReference>
<dbReference type="KEGG" id="apre:CNX65_26815"/>
<evidence type="ECO:0000259" key="1">
    <source>
        <dbReference type="Pfam" id="PF04717"/>
    </source>
</evidence>
<keyword evidence="3" id="KW-1185">Reference proteome</keyword>
<reference evidence="2" key="1">
    <citation type="submission" date="2017-09" db="EMBL/GenBank/DDBJ databases">
        <title>Complete Genome Sequence of ansamitocin-producing Bacterium Actinosynnema pretiosum X47.</title>
        <authorList>
            <person name="Cao G."/>
            <person name="Zong G."/>
            <person name="Zhong C."/>
            <person name="Fu J."/>
        </authorList>
    </citation>
    <scope>NUCLEOTIDE SEQUENCE [LARGE SCALE GENOMIC DNA]</scope>
    <source>
        <strain evidence="2">X47</strain>
    </source>
</reference>
<feature type="domain" description="Gp5/Type VI secretion system Vgr protein OB-fold" evidence="1">
    <location>
        <begin position="377"/>
        <end position="451"/>
    </location>
</feature>
<dbReference type="EMBL" id="CP023445">
    <property type="protein sequence ID" value="ATE56441.1"/>
    <property type="molecule type" value="Genomic_DNA"/>
</dbReference>
<dbReference type="Gene3D" id="2.40.50.230">
    <property type="entry name" value="Gp5 N-terminal domain"/>
    <property type="match status" value="1"/>
</dbReference>
<evidence type="ECO:0000313" key="3">
    <source>
        <dbReference type="Proteomes" id="UP000218505"/>
    </source>
</evidence>
<sequence>MAESFANSLVVEVEGAPLPADVKSWLTTAYVDTSRNLPDVFVLRFRDPGHVVLGKGKLTVGAKVVLKVQTSEPGAPEQLMAGEVTALGVELDAGGTFTEVRGYAVTHRLFRGRRVAAYPGMTVGDVVRKVVRRASLAPGRIDSVPGFGGRAETQISQEGVSDWEFLSRLAADVGAQIGVTDGEVDFRLPEKPSSAPGSGAKSTTNPFALEMHRSLLSLRASVTSAEQVPEVVVGGWNPEAKEEVTATATPTTPGTQADQADPAKLAGRFGAAPFLASVANRTQPEVKAVAEALAAQLGGACVELSGVARGNPKLRAGSAVALVNVGEQFAGKYTLTSARHLFSGNGYTTEFTVSGRQERSLYGLASGPATAARGDLVPGVVSDVKDPAELGRVKLTFPWLAPDFTSGWARVLQQGAGKGRGSLVVPEVGDEVLVGFEHGSFDSPYVLGGLHNPKDVPPKLSVDPVDGGSGAIAARGFVSREGHKVEFVETDGILISSGDGKFSVRIDQKKQTVEITSDKTVVVKAANGVSIDAGEGPLELKGQKITATSATDVAVEAKASVKLAGASGVKVEGASVSVAAQGQAELTASGVVTVRGGLVKIN</sequence>
<dbReference type="InterPro" id="IPR006531">
    <property type="entry name" value="Gp5/Vgr_OB"/>
</dbReference>
<dbReference type="SUPFAM" id="SSF69255">
    <property type="entry name" value="gp5 N-terminal domain-like"/>
    <property type="match status" value="1"/>
</dbReference>
<dbReference type="SUPFAM" id="SSF69279">
    <property type="entry name" value="Phage tail proteins"/>
    <property type="match status" value="1"/>
</dbReference>